<feature type="domain" description="Metallo-beta-lactamase" evidence="1">
    <location>
        <begin position="11"/>
        <end position="200"/>
    </location>
</feature>
<dbReference type="RefSeq" id="WP_354701712.1">
    <property type="nucleotide sequence ID" value="NZ_CP114014.1"/>
</dbReference>
<dbReference type="Pfam" id="PF00753">
    <property type="entry name" value="Lactamase_B"/>
    <property type="match status" value="1"/>
</dbReference>
<dbReference type="PANTHER" id="PTHR42951:SF9">
    <property type="entry name" value="METAL-DEPENDENT HYDROLASE"/>
    <property type="match status" value="1"/>
</dbReference>
<reference evidence="2" key="1">
    <citation type="submission" date="2022-12" db="EMBL/GenBank/DDBJ databases">
        <title>Paraconexibacter alkalitolerans sp. nov. and Baekduia alba sp. nov., isolated from soil and emended description of the genera Paraconexibacter (Chun et al., 2020) and Baekduia (An et al., 2020).</title>
        <authorList>
            <person name="Vieira S."/>
            <person name="Huber K.J."/>
            <person name="Geppert A."/>
            <person name="Wolf J."/>
            <person name="Neumann-Schaal M."/>
            <person name="Muesken M."/>
            <person name="Overmann J."/>
        </authorList>
    </citation>
    <scope>NUCLEOTIDE SEQUENCE</scope>
    <source>
        <strain evidence="2">AEG42_29</strain>
    </source>
</reference>
<evidence type="ECO:0000313" key="2">
    <source>
        <dbReference type="EMBL" id="XAY05195.1"/>
    </source>
</evidence>
<dbReference type="PANTHER" id="PTHR42951">
    <property type="entry name" value="METALLO-BETA-LACTAMASE DOMAIN-CONTAINING"/>
    <property type="match status" value="1"/>
</dbReference>
<keyword evidence="2" id="KW-0378">Hydrolase</keyword>
<evidence type="ECO:0000259" key="1">
    <source>
        <dbReference type="SMART" id="SM00849"/>
    </source>
</evidence>
<dbReference type="InterPro" id="IPR050855">
    <property type="entry name" value="NDM-1-like"/>
</dbReference>
<dbReference type="Gene3D" id="3.60.15.10">
    <property type="entry name" value="Ribonuclease Z/Hydroxyacylglutathione hydrolase-like"/>
    <property type="match status" value="1"/>
</dbReference>
<dbReference type="SUPFAM" id="SSF56281">
    <property type="entry name" value="Metallo-hydrolase/oxidoreductase"/>
    <property type="match status" value="1"/>
</dbReference>
<dbReference type="EC" id="3.-.-.-" evidence="2"/>
<gene>
    <name evidence="2" type="primary">yflN_2</name>
    <name evidence="2" type="ORF">DSM112329_02040</name>
</gene>
<organism evidence="2">
    <name type="scientific">Paraconexibacter sp. AEG42_29</name>
    <dbReference type="NCBI Taxonomy" id="2997339"/>
    <lineage>
        <taxon>Bacteria</taxon>
        <taxon>Bacillati</taxon>
        <taxon>Actinomycetota</taxon>
        <taxon>Thermoleophilia</taxon>
        <taxon>Solirubrobacterales</taxon>
        <taxon>Paraconexibacteraceae</taxon>
        <taxon>Paraconexibacter</taxon>
    </lineage>
</organism>
<accession>A0AAU7AU80</accession>
<dbReference type="GO" id="GO:0016787">
    <property type="term" value="F:hydrolase activity"/>
    <property type="evidence" value="ECO:0007669"/>
    <property type="project" value="UniProtKB-KW"/>
</dbReference>
<dbReference type="InterPro" id="IPR036866">
    <property type="entry name" value="RibonucZ/Hydroxyglut_hydro"/>
</dbReference>
<sequence>MSVEQVTFLRVCNAYVVREDDGVTLVDTGPRRGLGGVQAAIARTGLPLRRILLTHAHSDHVAGVDDLIDDGVELIVGRRESRLMAGDLSLTGAEQRRIKARSVAAPTAIPTRLVSDGDLVGSLQVFDTPGHSPGHISLIDTRDGLLIAGDALTTLGRVAVSGDLIWRWPFPALLTWDKEAARQSAARLAELAPTRLATGHGPILDDAAAAIRAAVDRA</sequence>
<dbReference type="CDD" id="cd07721">
    <property type="entry name" value="yflN-like_MBL-fold"/>
    <property type="match status" value="1"/>
</dbReference>
<dbReference type="AlphaFoldDB" id="A0AAU7AU80"/>
<protein>
    <submittedName>
        <fullName evidence="2">Metallo-hydrolase YflN</fullName>
        <ecNumber evidence="2">3.-.-.-</ecNumber>
    </submittedName>
</protein>
<dbReference type="EMBL" id="CP114014">
    <property type="protein sequence ID" value="XAY05195.1"/>
    <property type="molecule type" value="Genomic_DNA"/>
</dbReference>
<dbReference type="KEGG" id="parq:DSM112329_02040"/>
<dbReference type="SMART" id="SM00849">
    <property type="entry name" value="Lactamase_B"/>
    <property type="match status" value="1"/>
</dbReference>
<dbReference type="InterPro" id="IPR001279">
    <property type="entry name" value="Metallo-B-lactamas"/>
</dbReference>
<proteinExistence type="predicted"/>
<name>A0AAU7AU80_9ACTN</name>